<keyword evidence="4" id="KW-1185">Reference proteome</keyword>
<evidence type="ECO:0000313" key="4">
    <source>
        <dbReference type="Proteomes" id="UP000254889"/>
    </source>
</evidence>
<gene>
    <name evidence="3" type="ORF">DW352_20745</name>
</gene>
<dbReference type="OrthoDB" id="7522752at2"/>
<keyword evidence="1" id="KW-0812">Transmembrane</keyword>
<dbReference type="Proteomes" id="UP000254889">
    <property type="component" value="Chromosome"/>
</dbReference>
<accession>A0A346A0P1</accession>
<dbReference type="EMBL" id="CP031417">
    <property type="protein sequence ID" value="AXK82738.1"/>
    <property type="molecule type" value="Genomic_DNA"/>
</dbReference>
<dbReference type="PROSITE" id="PS50234">
    <property type="entry name" value="VWFA"/>
    <property type="match status" value="1"/>
</dbReference>
<reference evidence="3 4" key="1">
    <citation type="submission" date="2018-07" db="EMBL/GenBank/DDBJ databases">
        <authorList>
            <person name="Quirk P.G."/>
            <person name="Krulwich T.A."/>
        </authorList>
    </citation>
    <scope>NUCLEOTIDE SEQUENCE [LARGE SCALE GENOMIC DNA]</scope>
    <source>
        <strain evidence="3 4">CC-BB4</strain>
    </source>
</reference>
<evidence type="ECO:0000256" key="1">
    <source>
        <dbReference type="SAM" id="Phobius"/>
    </source>
</evidence>
<dbReference type="RefSeq" id="WP_115693117.1">
    <property type="nucleotide sequence ID" value="NZ_CP031417.1"/>
</dbReference>
<dbReference type="SUPFAM" id="SSF53300">
    <property type="entry name" value="vWA-like"/>
    <property type="match status" value="2"/>
</dbReference>
<keyword evidence="1" id="KW-1133">Transmembrane helix</keyword>
<protein>
    <submittedName>
        <fullName evidence="3">VWA domain-containing protein</fullName>
    </submittedName>
</protein>
<evidence type="ECO:0000259" key="2">
    <source>
        <dbReference type="PROSITE" id="PS50234"/>
    </source>
</evidence>
<dbReference type="KEGG" id="ptaw:DW352_20745"/>
<dbReference type="Gene3D" id="3.40.50.410">
    <property type="entry name" value="von Willebrand factor, type A domain"/>
    <property type="match status" value="1"/>
</dbReference>
<feature type="transmembrane region" description="Helical" evidence="1">
    <location>
        <begin position="21"/>
        <end position="42"/>
    </location>
</feature>
<dbReference type="InterPro" id="IPR036465">
    <property type="entry name" value="vWFA_dom_sf"/>
</dbReference>
<dbReference type="Pfam" id="PF13400">
    <property type="entry name" value="Tad"/>
    <property type="match status" value="1"/>
</dbReference>
<dbReference type="InterPro" id="IPR028087">
    <property type="entry name" value="Tad_N"/>
</dbReference>
<dbReference type="AlphaFoldDB" id="A0A346A0P1"/>
<name>A0A346A0P1_9HYPH</name>
<organism evidence="3 4">
    <name type="scientific">Pseudolabrys taiwanensis</name>
    <dbReference type="NCBI Taxonomy" id="331696"/>
    <lineage>
        <taxon>Bacteria</taxon>
        <taxon>Pseudomonadati</taxon>
        <taxon>Pseudomonadota</taxon>
        <taxon>Alphaproteobacteria</taxon>
        <taxon>Hyphomicrobiales</taxon>
        <taxon>Xanthobacteraceae</taxon>
        <taxon>Pseudolabrys</taxon>
    </lineage>
</organism>
<proteinExistence type="predicted"/>
<sequence>MRKLVSRLQVTSRAFARSKRGNVAITFALAAIPLLGFIGAAIDYSAASAAKVDLQSALDSTALMLAREAASDSSSQLQTHASQYFTAVFRKPQASNVAITATYTSSGGSQVTVAGSASIATAFMSILGFPSLNISGSSTTKWGMSRLRVALVLDNTGSMAQYGKLSALKTATQNLLSQLQAAVTTNGDVYVSIIPFVKDVDLGAGNYAASWVDWTDWNSNNGTCSSGWGWGGTTKSTCSGTWTPANHNTWNGCVTDRGTSSAPSSGNYDTNVVAPSTAIVATLYAAEQYSSCPQAAMGLSYNWSAMNTLVNNMAANGNTNQAIGLQLGWMSLVGGGPFTAPAQDPNYTYSQIIILLTDGLNTQDRWYSDQGSIDARQQMTCNNIKAAGITLYTIQVNTDGDPTSTLLQNCASSTSDFFLLTSANQIVTTFNTIGTNLSKLYVAK</sequence>
<keyword evidence="1" id="KW-0472">Membrane</keyword>
<dbReference type="InterPro" id="IPR002035">
    <property type="entry name" value="VWF_A"/>
</dbReference>
<evidence type="ECO:0000313" key="3">
    <source>
        <dbReference type="EMBL" id="AXK82738.1"/>
    </source>
</evidence>
<feature type="domain" description="VWFA" evidence="2">
    <location>
        <begin position="148"/>
        <end position="433"/>
    </location>
</feature>